<dbReference type="InterPro" id="IPR011009">
    <property type="entry name" value="Kinase-like_dom_sf"/>
</dbReference>
<keyword evidence="2" id="KW-1185">Reference proteome</keyword>
<gene>
    <name evidence="1" type="ORF">DCS_08196</name>
</gene>
<dbReference type="SUPFAM" id="SSF56112">
    <property type="entry name" value="Protein kinase-like (PK-like)"/>
    <property type="match status" value="1"/>
</dbReference>
<dbReference type="AlphaFoldDB" id="A0A151GGJ4"/>
<comment type="caution">
    <text evidence="1">The sequence shown here is derived from an EMBL/GenBank/DDBJ whole genome shotgun (WGS) entry which is preliminary data.</text>
</comment>
<accession>A0A151GGJ4</accession>
<dbReference type="InParanoid" id="A0A151GGJ4"/>
<evidence type="ECO:0000313" key="2">
    <source>
        <dbReference type="Proteomes" id="UP000076580"/>
    </source>
</evidence>
<name>A0A151GGJ4_DRECN</name>
<proteinExistence type="predicted"/>
<organism evidence="1 2">
    <name type="scientific">Drechmeria coniospora</name>
    <name type="common">Nematophagous fungus</name>
    <name type="synonym">Meria coniospora</name>
    <dbReference type="NCBI Taxonomy" id="98403"/>
    <lineage>
        <taxon>Eukaryota</taxon>
        <taxon>Fungi</taxon>
        <taxon>Dikarya</taxon>
        <taxon>Ascomycota</taxon>
        <taxon>Pezizomycotina</taxon>
        <taxon>Sordariomycetes</taxon>
        <taxon>Hypocreomycetidae</taxon>
        <taxon>Hypocreales</taxon>
        <taxon>Ophiocordycipitaceae</taxon>
        <taxon>Drechmeria</taxon>
    </lineage>
</organism>
<evidence type="ECO:0000313" key="1">
    <source>
        <dbReference type="EMBL" id="KYK56227.1"/>
    </source>
</evidence>
<reference evidence="1 2" key="1">
    <citation type="journal article" date="2016" name="Sci. Rep.">
        <title>Insights into Adaptations to a Near-Obligate Nematode Endoparasitic Lifestyle from the Finished Genome of Drechmeria coniospora.</title>
        <authorList>
            <person name="Zhang L."/>
            <person name="Zhou Z."/>
            <person name="Guo Q."/>
            <person name="Fokkens L."/>
            <person name="Miskei M."/>
            <person name="Pocsi I."/>
            <person name="Zhang W."/>
            <person name="Chen M."/>
            <person name="Wang L."/>
            <person name="Sun Y."/>
            <person name="Donzelli B.G."/>
            <person name="Gibson D.M."/>
            <person name="Nelson D.R."/>
            <person name="Luo J.G."/>
            <person name="Rep M."/>
            <person name="Liu H."/>
            <person name="Yang S."/>
            <person name="Wang J."/>
            <person name="Krasnoff S.B."/>
            <person name="Xu Y."/>
            <person name="Molnar I."/>
            <person name="Lin M."/>
        </authorList>
    </citation>
    <scope>NUCLEOTIDE SEQUENCE [LARGE SCALE GENOMIC DNA]</scope>
    <source>
        <strain evidence="1 2">ARSEF 6962</strain>
    </source>
</reference>
<dbReference type="RefSeq" id="XP_040655579.1">
    <property type="nucleotide sequence ID" value="XM_040805475.1"/>
</dbReference>
<dbReference type="EMBL" id="LAYC01000003">
    <property type="protein sequence ID" value="KYK56227.1"/>
    <property type="molecule type" value="Genomic_DNA"/>
</dbReference>
<dbReference type="GeneID" id="63720839"/>
<protein>
    <recommendedName>
        <fullName evidence="3">Protein kinase domain-containing protein</fullName>
    </recommendedName>
</protein>
<evidence type="ECO:0008006" key="3">
    <source>
        <dbReference type="Google" id="ProtNLM"/>
    </source>
</evidence>
<dbReference type="Proteomes" id="UP000076580">
    <property type="component" value="Chromosome 03"/>
</dbReference>
<dbReference type="Gene3D" id="1.10.510.10">
    <property type="entry name" value="Transferase(Phosphotransferase) domain 1"/>
    <property type="match status" value="1"/>
</dbReference>
<dbReference type="STRING" id="98403.A0A151GGJ4"/>
<sequence>MFELLDASECPHVIRSLFRRVDITFLEWMGNGTLYDWLSINKPWPILQWMLQPSCTAACLEALGYAHGNINPQKMLLNVHDEVKLIDFDHSPGVVGDALDVGYEPHVRQHREVIDGIYGNAGSVTEQFALGSVTEQFALGSVTEQFVLGSIIWYITRGSELYSYLEGPDKIDRLLDGVVPTTDPQDAVDEIIRHCWNGTTVALQILSTISKACRDWEHKCNQSVLQMGM</sequence>